<protein>
    <submittedName>
        <fullName evidence="1">Uncharacterized protein</fullName>
    </submittedName>
</protein>
<gene>
    <name evidence="1" type="ORF">SAMN04488098_103110</name>
</gene>
<evidence type="ECO:0000313" key="2">
    <source>
        <dbReference type="Proteomes" id="UP000199433"/>
    </source>
</evidence>
<accession>A0A1G9C060</accession>
<sequence length="73" mass="8420">MDFSEARRKKVRGMSNEEFVHSYLDEWLTSESMVIVSIGKDQIVKTYQTSDSQLTTIGLLELAKQQIMDSMDE</sequence>
<evidence type="ECO:0000313" key="1">
    <source>
        <dbReference type="EMBL" id="SDK45076.1"/>
    </source>
</evidence>
<dbReference type="OrthoDB" id="2186119at2"/>
<keyword evidence="2" id="KW-1185">Reference proteome</keyword>
<dbReference type="RefSeq" id="WP_091267463.1">
    <property type="nucleotide sequence ID" value="NZ_FNFK01000031.1"/>
</dbReference>
<proteinExistence type="predicted"/>
<dbReference type="EMBL" id="FNFK01000031">
    <property type="protein sequence ID" value="SDK45076.1"/>
    <property type="molecule type" value="Genomic_DNA"/>
</dbReference>
<reference evidence="2" key="1">
    <citation type="submission" date="2016-10" db="EMBL/GenBank/DDBJ databases">
        <authorList>
            <person name="Varghese N."/>
            <person name="Submissions S."/>
        </authorList>
    </citation>
    <scope>NUCLEOTIDE SEQUENCE [LARGE SCALE GENOMIC DNA]</scope>
    <source>
        <strain evidence="2">DSM 19181</strain>
    </source>
</reference>
<name>A0A1G9C060_9LACT</name>
<dbReference type="Proteomes" id="UP000199433">
    <property type="component" value="Unassembled WGS sequence"/>
</dbReference>
<organism evidence="1 2">
    <name type="scientific">Alkalibacterium thalassium</name>
    <dbReference type="NCBI Taxonomy" id="426701"/>
    <lineage>
        <taxon>Bacteria</taxon>
        <taxon>Bacillati</taxon>
        <taxon>Bacillota</taxon>
        <taxon>Bacilli</taxon>
        <taxon>Lactobacillales</taxon>
        <taxon>Carnobacteriaceae</taxon>
        <taxon>Alkalibacterium</taxon>
    </lineage>
</organism>
<dbReference type="AlphaFoldDB" id="A0A1G9C060"/>